<evidence type="ECO:0000313" key="3">
    <source>
        <dbReference type="Proteomes" id="UP001189429"/>
    </source>
</evidence>
<dbReference type="Proteomes" id="UP001189429">
    <property type="component" value="Unassembled WGS sequence"/>
</dbReference>
<name>A0ABN9X239_9DINO</name>
<evidence type="ECO:0000313" key="2">
    <source>
        <dbReference type="EMBL" id="CAK0891895.1"/>
    </source>
</evidence>
<evidence type="ECO:0000256" key="1">
    <source>
        <dbReference type="SAM" id="Phobius"/>
    </source>
</evidence>
<organism evidence="2 3">
    <name type="scientific">Prorocentrum cordatum</name>
    <dbReference type="NCBI Taxonomy" id="2364126"/>
    <lineage>
        <taxon>Eukaryota</taxon>
        <taxon>Sar</taxon>
        <taxon>Alveolata</taxon>
        <taxon>Dinophyceae</taxon>
        <taxon>Prorocentrales</taxon>
        <taxon>Prorocentraceae</taxon>
        <taxon>Prorocentrum</taxon>
    </lineage>
</organism>
<keyword evidence="1" id="KW-0812">Transmembrane</keyword>
<keyword evidence="1" id="KW-0472">Membrane</keyword>
<proteinExistence type="predicted"/>
<keyword evidence="3" id="KW-1185">Reference proteome</keyword>
<protein>
    <submittedName>
        <fullName evidence="2">Uncharacterized protein</fullName>
    </submittedName>
</protein>
<gene>
    <name evidence="2" type="ORF">PCOR1329_LOCUS71694</name>
</gene>
<feature type="transmembrane region" description="Helical" evidence="1">
    <location>
        <begin position="53"/>
        <end position="74"/>
    </location>
</feature>
<keyword evidence="1" id="KW-1133">Transmembrane helix</keyword>
<accession>A0ABN9X239</accession>
<reference evidence="2" key="1">
    <citation type="submission" date="2023-10" db="EMBL/GenBank/DDBJ databases">
        <authorList>
            <person name="Chen Y."/>
            <person name="Shah S."/>
            <person name="Dougan E. K."/>
            <person name="Thang M."/>
            <person name="Chan C."/>
        </authorList>
    </citation>
    <scope>NUCLEOTIDE SEQUENCE [LARGE SCALE GENOMIC DNA]</scope>
</reference>
<sequence length="194" mass="22267">AQIHVYVVDSNIKHLEDIHGQAQCSFEQSWQNFGDRQSGSHHEVLIWAQRATAVFLLIAGFATSAVVYKFFYPIRLPSSKLLTRIIVIKFLLQDLPQQLCIALYLYAWYAPNGLRCQACLFHPLHCNNEHPLHWTNLIVCVFTLLSASANQILLKAKSKKYDEEEEFGGAPRVEVRRSRHSQKAAGLLKSRRFF</sequence>
<comment type="caution">
    <text evidence="2">The sequence shown here is derived from an EMBL/GenBank/DDBJ whole genome shotgun (WGS) entry which is preliminary data.</text>
</comment>
<dbReference type="EMBL" id="CAUYUJ010019532">
    <property type="protein sequence ID" value="CAK0891895.1"/>
    <property type="molecule type" value="Genomic_DNA"/>
</dbReference>
<feature type="transmembrane region" description="Helical" evidence="1">
    <location>
        <begin position="134"/>
        <end position="154"/>
    </location>
</feature>
<feature type="non-terminal residue" evidence="2">
    <location>
        <position position="1"/>
    </location>
</feature>